<evidence type="ECO:0000313" key="3">
    <source>
        <dbReference type="Proteomes" id="UP000460272"/>
    </source>
</evidence>
<comment type="caution">
    <text evidence="2">The sequence shown here is derived from an EMBL/GenBank/DDBJ whole genome shotgun (WGS) entry which is preliminary data.</text>
</comment>
<dbReference type="RefSeq" id="WP_145859168.1">
    <property type="nucleotide sequence ID" value="NZ_RPFW01000007.1"/>
</dbReference>
<evidence type="ECO:0000313" key="2">
    <source>
        <dbReference type="EMBL" id="TVZ00952.1"/>
    </source>
</evidence>
<feature type="signal peptide" evidence="1">
    <location>
        <begin position="1"/>
        <end position="29"/>
    </location>
</feature>
<reference evidence="2 3" key="1">
    <citation type="submission" date="2018-11" db="EMBL/GenBank/DDBJ databases">
        <title>Trebonia kvetii gen.nov., sp.nov., a novel acidophilic actinobacterium, and proposal of the new actinobacterial family Treboniaceae fam. nov.</title>
        <authorList>
            <person name="Rapoport D."/>
            <person name="Sagova-Mareckova M."/>
            <person name="Sedlacek I."/>
            <person name="Provaznik J."/>
            <person name="Kralova S."/>
            <person name="Pavlinic D."/>
            <person name="Benes V."/>
            <person name="Kopecky J."/>
        </authorList>
    </citation>
    <scope>NUCLEOTIDE SEQUENCE [LARGE SCALE GENOMIC DNA]</scope>
    <source>
        <strain evidence="2 3">15Tr583</strain>
    </source>
</reference>
<proteinExistence type="predicted"/>
<name>A0A6P2BPK2_9ACTN</name>
<accession>A0A6P2BPK2</accession>
<keyword evidence="1" id="KW-0732">Signal</keyword>
<evidence type="ECO:0000256" key="1">
    <source>
        <dbReference type="SAM" id="SignalP"/>
    </source>
</evidence>
<dbReference type="AlphaFoldDB" id="A0A6P2BPK2"/>
<protein>
    <submittedName>
        <fullName evidence="2">Uncharacterized protein</fullName>
    </submittedName>
</protein>
<dbReference type="Proteomes" id="UP000460272">
    <property type="component" value="Unassembled WGS sequence"/>
</dbReference>
<dbReference type="PROSITE" id="PS51257">
    <property type="entry name" value="PROKAR_LIPOPROTEIN"/>
    <property type="match status" value="1"/>
</dbReference>
<feature type="chain" id="PRO_5039554140" evidence="1">
    <location>
        <begin position="30"/>
        <end position="142"/>
    </location>
</feature>
<sequence>MTLKISEVRPAVPAAALLTIALLPLGAIAGCSSGAAAGSAGTSCGATRTGVNVPVTITVAKGTVDCATAMRVEREYAVAIRDGDLRGNGGGAPVTVDGWTCQAYPTPEVLRTGAASECHTTSAEVLAVLALPSTSASTTAGS</sequence>
<dbReference type="OrthoDB" id="4773865at2"/>
<keyword evidence="3" id="KW-1185">Reference proteome</keyword>
<organism evidence="2 3">
    <name type="scientific">Trebonia kvetii</name>
    <dbReference type="NCBI Taxonomy" id="2480626"/>
    <lineage>
        <taxon>Bacteria</taxon>
        <taxon>Bacillati</taxon>
        <taxon>Actinomycetota</taxon>
        <taxon>Actinomycetes</taxon>
        <taxon>Streptosporangiales</taxon>
        <taxon>Treboniaceae</taxon>
        <taxon>Trebonia</taxon>
    </lineage>
</organism>
<dbReference type="EMBL" id="RPFW01000007">
    <property type="protein sequence ID" value="TVZ00952.1"/>
    <property type="molecule type" value="Genomic_DNA"/>
</dbReference>
<gene>
    <name evidence="2" type="ORF">EAS64_31990</name>
</gene>